<sequence>MVAANGTGIGFQALNAHDVQLIDRPATLARARPPHSRICAAYSRLTGQDRRFRGGGFGGDLPVDARRRIAMAAKAIGVAIDMLDCGDPDPVARRKALCKSGGFRSVSSNPFASSSPKKTRLPDKDGAPPGGAGPAQEICTGRGEPGDLG</sequence>
<gene>
    <name evidence="2" type="ORF">B0A89_14475</name>
</gene>
<feature type="compositionally biased region" description="Low complexity" evidence="1">
    <location>
        <begin position="105"/>
        <end position="115"/>
    </location>
</feature>
<feature type="region of interest" description="Disordered" evidence="1">
    <location>
        <begin position="101"/>
        <end position="149"/>
    </location>
</feature>
<accession>A0A1W6D1R0</accession>
<evidence type="ECO:0000313" key="2">
    <source>
        <dbReference type="EMBL" id="ARJ71026.1"/>
    </source>
</evidence>
<protein>
    <submittedName>
        <fullName evidence="2">Uncharacterized protein</fullName>
    </submittedName>
</protein>
<organism evidence="2 3">
    <name type="scientific">Paracoccus contaminans</name>
    <dbReference type="NCBI Taxonomy" id="1945662"/>
    <lineage>
        <taxon>Bacteria</taxon>
        <taxon>Pseudomonadati</taxon>
        <taxon>Pseudomonadota</taxon>
        <taxon>Alphaproteobacteria</taxon>
        <taxon>Rhodobacterales</taxon>
        <taxon>Paracoccaceae</taxon>
        <taxon>Paracoccus</taxon>
    </lineage>
</organism>
<dbReference type="OrthoDB" id="9793394at2"/>
<name>A0A1W6D1R0_9RHOB</name>
<reference evidence="2 3" key="1">
    <citation type="submission" date="2017-03" db="EMBL/GenBank/DDBJ databases">
        <title>Genome sequence of Paracoccus contaminans isolated from a water microcosm.</title>
        <authorList>
            <person name="Aurass P."/>
            <person name="Karste S."/>
            <person name="Trost E."/>
            <person name="Glaeser S.P."/>
            <person name="Kaempfer P."/>
            <person name="Flieger A."/>
        </authorList>
    </citation>
    <scope>NUCLEOTIDE SEQUENCE [LARGE SCALE GENOMIC DNA]</scope>
    <source>
        <strain evidence="3">RKI 16-01929T\LMG 29738T\CCM 8701T\CIP 111112T</strain>
        <plasmid evidence="3">Plasmid unnamed</plasmid>
    </source>
</reference>
<keyword evidence="3" id="KW-1185">Reference proteome</keyword>
<dbReference type="Proteomes" id="UP000193017">
    <property type="component" value="Plasmid unnamed"/>
</dbReference>
<dbReference type="KEGG" id="pcon:B0A89_14475"/>
<keyword evidence="2" id="KW-0614">Plasmid</keyword>
<proteinExistence type="predicted"/>
<dbReference type="EMBL" id="CP020613">
    <property type="protein sequence ID" value="ARJ71026.1"/>
    <property type="molecule type" value="Genomic_DNA"/>
</dbReference>
<evidence type="ECO:0000313" key="3">
    <source>
        <dbReference type="Proteomes" id="UP000193017"/>
    </source>
</evidence>
<geneLocation type="plasmid" evidence="2 3">
    <name>unnamed</name>
</geneLocation>
<dbReference type="AlphaFoldDB" id="A0A1W6D1R0"/>
<evidence type="ECO:0000256" key="1">
    <source>
        <dbReference type="SAM" id="MobiDB-lite"/>
    </source>
</evidence>